<dbReference type="GO" id="GO:0071555">
    <property type="term" value="P:cell wall organization"/>
    <property type="evidence" value="ECO:0007669"/>
    <property type="project" value="UniProtKB-KW"/>
</dbReference>
<dbReference type="Pfam" id="PF08245">
    <property type="entry name" value="Mur_ligase_M"/>
    <property type="match status" value="1"/>
</dbReference>
<comment type="pathway">
    <text evidence="10 11">Cell wall biogenesis; peptidoglycan biosynthesis.</text>
</comment>
<dbReference type="InterPro" id="IPR000713">
    <property type="entry name" value="Mur_ligase_N"/>
</dbReference>
<comment type="function">
    <text evidence="10 11">Involved in cell wall formation. Catalyzes the final step in the synthesis of UDP-N-acetylmuramoyl-pentapeptide, the precursor of murein.</text>
</comment>
<dbReference type="SUPFAM" id="SSF53623">
    <property type="entry name" value="MurD-like peptide ligases, catalytic domain"/>
    <property type="match status" value="1"/>
</dbReference>
<feature type="domain" description="Mur ligase central" evidence="14">
    <location>
        <begin position="114"/>
        <end position="303"/>
    </location>
</feature>
<keyword evidence="8 10" id="KW-0131">Cell cycle</keyword>
<feature type="domain" description="Mur ligase C-terminal" evidence="13">
    <location>
        <begin position="336"/>
        <end position="452"/>
    </location>
</feature>
<proteinExistence type="inferred from homology"/>
<dbReference type="GO" id="GO:0005737">
    <property type="term" value="C:cytoplasm"/>
    <property type="evidence" value="ECO:0007669"/>
    <property type="project" value="UniProtKB-SubCell"/>
</dbReference>
<dbReference type="Proteomes" id="UP000646365">
    <property type="component" value="Unassembled WGS sequence"/>
</dbReference>
<evidence type="ECO:0000256" key="7">
    <source>
        <dbReference type="ARBA" id="ARBA00022984"/>
    </source>
</evidence>
<evidence type="ECO:0000256" key="8">
    <source>
        <dbReference type="ARBA" id="ARBA00023306"/>
    </source>
</evidence>
<evidence type="ECO:0000256" key="5">
    <source>
        <dbReference type="ARBA" id="ARBA00022840"/>
    </source>
</evidence>
<comment type="subcellular location">
    <subcellularLocation>
        <location evidence="10 11">Cytoplasm</location>
    </subcellularLocation>
</comment>
<sequence length="478" mass="49615">MTARHPLLWTPAELAEAVRGAASGSPPESLTGVSIDSRTVAAGEAFVALNGPNLDGHDYVGKALSSGAGLAIVARRPADVAADAALVLVDDTQAALERLGACARTRAQARMAAVTGSVGKTSTKEALAHCLARQGRTHWATGSFNNQWGVPLSLARMPRDTEFGVFELGMNHAGEIRELTAQVRPEVAIITTIEPAHLEYFSGIEAIADAKAEIFEGMAPGAAAILNRDNAMFERLAAAARARGLRIVAFGEHADAEARLISVALGAETSEVDAVFSGRRLAYRLGVPGKHLVLNSLAVLAAVQALGADLDRAADALATLPGLAGRGRRVAIAVADGSATLIDESYNASPAAMRAAFAVLAAARRAASGRRIAVVGDMRELGQEGPALHRALAEPLTESGVDRVYACGPLMRHLYEALPERLRGAHRETAAELAPIVAEALRPGDVVTIKGSLGTRMADIVKPLLSGAASSQSQTPSC</sequence>
<dbReference type="Pfam" id="PF01225">
    <property type="entry name" value="Mur_ligase"/>
    <property type="match status" value="1"/>
</dbReference>
<evidence type="ECO:0000256" key="11">
    <source>
        <dbReference type="RuleBase" id="RU004136"/>
    </source>
</evidence>
<comment type="catalytic activity">
    <reaction evidence="10 11">
        <text>D-alanyl-D-alanine + UDP-N-acetyl-alpha-D-muramoyl-L-alanyl-gamma-D-glutamyl-meso-2,6-diaminopimelate + ATP = UDP-N-acetyl-alpha-D-muramoyl-L-alanyl-gamma-D-glutamyl-meso-2,6-diaminopimeloyl-D-alanyl-D-alanine + ADP + phosphate + H(+)</text>
        <dbReference type="Rhea" id="RHEA:28374"/>
        <dbReference type="ChEBI" id="CHEBI:15378"/>
        <dbReference type="ChEBI" id="CHEBI:30616"/>
        <dbReference type="ChEBI" id="CHEBI:43474"/>
        <dbReference type="ChEBI" id="CHEBI:57822"/>
        <dbReference type="ChEBI" id="CHEBI:61386"/>
        <dbReference type="ChEBI" id="CHEBI:83905"/>
        <dbReference type="ChEBI" id="CHEBI:456216"/>
        <dbReference type="EC" id="6.3.2.10"/>
    </reaction>
</comment>
<evidence type="ECO:0000256" key="9">
    <source>
        <dbReference type="ARBA" id="ARBA00023316"/>
    </source>
</evidence>
<evidence type="ECO:0000256" key="10">
    <source>
        <dbReference type="HAMAP-Rule" id="MF_02019"/>
    </source>
</evidence>
<dbReference type="InterPro" id="IPR004101">
    <property type="entry name" value="Mur_ligase_C"/>
</dbReference>
<evidence type="ECO:0000313" key="16">
    <source>
        <dbReference type="Proteomes" id="UP000646365"/>
    </source>
</evidence>
<dbReference type="PANTHER" id="PTHR43024">
    <property type="entry name" value="UDP-N-ACETYLMURAMOYL-TRIPEPTIDE--D-ALANYL-D-ALANINE LIGASE"/>
    <property type="match status" value="1"/>
</dbReference>
<dbReference type="EC" id="6.3.2.10" evidence="10 11"/>
<dbReference type="NCBIfam" id="NF010693">
    <property type="entry name" value="PRK14093.1"/>
    <property type="match status" value="1"/>
</dbReference>
<dbReference type="GO" id="GO:0047480">
    <property type="term" value="F:UDP-N-acetylmuramoyl-tripeptide-D-alanyl-D-alanine ligase activity"/>
    <property type="evidence" value="ECO:0007669"/>
    <property type="project" value="UniProtKB-UniRule"/>
</dbReference>
<dbReference type="InterPro" id="IPR051046">
    <property type="entry name" value="MurCDEF_CellWall_CoF430Synth"/>
</dbReference>
<gene>
    <name evidence="10 15" type="primary">murF</name>
    <name evidence="15" type="ORF">GCM10011611_24150</name>
</gene>
<organism evidence="15 16">
    <name type="scientific">Aliidongia dinghuensis</name>
    <dbReference type="NCBI Taxonomy" id="1867774"/>
    <lineage>
        <taxon>Bacteria</taxon>
        <taxon>Pseudomonadati</taxon>
        <taxon>Pseudomonadota</taxon>
        <taxon>Alphaproteobacteria</taxon>
        <taxon>Rhodospirillales</taxon>
        <taxon>Dongiaceae</taxon>
        <taxon>Aliidongia</taxon>
    </lineage>
</organism>
<dbReference type="Gene3D" id="3.40.1190.10">
    <property type="entry name" value="Mur-like, catalytic domain"/>
    <property type="match status" value="1"/>
</dbReference>
<dbReference type="SUPFAM" id="SSF53244">
    <property type="entry name" value="MurD-like peptide ligases, peptide-binding domain"/>
    <property type="match status" value="1"/>
</dbReference>
<evidence type="ECO:0000256" key="1">
    <source>
        <dbReference type="ARBA" id="ARBA00022490"/>
    </source>
</evidence>
<dbReference type="HAMAP" id="MF_02019">
    <property type="entry name" value="MurF"/>
    <property type="match status" value="1"/>
</dbReference>
<dbReference type="GO" id="GO:0051301">
    <property type="term" value="P:cell division"/>
    <property type="evidence" value="ECO:0007669"/>
    <property type="project" value="UniProtKB-KW"/>
</dbReference>
<dbReference type="SUPFAM" id="SSF63418">
    <property type="entry name" value="MurE/MurF N-terminal domain"/>
    <property type="match status" value="1"/>
</dbReference>
<dbReference type="GO" id="GO:0005524">
    <property type="term" value="F:ATP binding"/>
    <property type="evidence" value="ECO:0007669"/>
    <property type="project" value="UniProtKB-UniRule"/>
</dbReference>
<name>A0A8J3E230_9PROT</name>
<dbReference type="GO" id="GO:0009252">
    <property type="term" value="P:peptidoglycan biosynthetic process"/>
    <property type="evidence" value="ECO:0007669"/>
    <property type="project" value="UniProtKB-UniRule"/>
</dbReference>
<evidence type="ECO:0000256" key="3">
    <source>
        <dbReference type="ARBA" id="ARBA00022618"/>
    </source>
</evidence>
<keyword evidence="6 10" id="KW-0133">Cell shape</keyword>
<reference evidence="15" key="1">
    <citation type="journal article" date="2014" name="Int. J. Syst. Evol. Microbiol.">
        <title>Complete genome sequence of Corynebacterium casei LMG S-19264T (=DSM 44701T), isolated from a smear-ripened cheese.</title>
        <authorList>
            <consortium name="US DOE Joint Genome Institute (JGI-PGF)"/>
            <person name="Walter F."/>
            <person name="Albersmeier A."/>
            <person name="Kalinowski J."/>
            <person name="Ruckert C."/>
        </authorList>
    </citation>
    <scope>NUCLEOTIDE SEQUENCE</scope>
    <source>
        <strain evidence="15">CGMCC 1.15725</strain>
    </source>
</reference>
<keyword evidence="4 10" id="KW-0547">Nucleotide-binding</keyword>
<dbReference type="Gene3D" id="3.40.1390.10">
    <property type="entry name" value="MurE/MurF, N-terminal domain"/>
    <property type="match status" value="1"/>
</dbReference>
<dbReference type="InterPro" id="IPR036565">
    <property type="entry name" value="Mur-like_cat_sf"/>
</dbReference>
<dbReference type="PANTHER" id="PTHR43024:SF1">
    <property type="entry name" value="UDP-N-ACETYLMURAMOYL-TRIPEPTIDE--D-ALANYL-D-ALANINE LIGASE"/>
    <property type="match status" value="1"/>
</dbReference>
<comment type="caution">
    <text evidence="15">The sequence shown here is derived from an EMBL/GenBank/DDBJ whole genome shotgun (WGS) entry which is preliminary data.</text>
</comment>
<keyword evidence="16" id="KW-1185">Reference proteome</keyword>
<keyword evidence="1 10" id="KW-0963">Cytoplasm</keyword>
<evidence type="ECO:0000256" key="4">
    <source>
        <dbReference type="ARBA" id="ARBA00022741"/>
    </source>
</evidence>
<dbReference type="GO" id="GO:0008360">
    <property type="term" value="P:regulation of cell shape"/>
    <property type="evidence" value="ECO:0007669"/>
    <property type="project" value="UniProtKB-KW"/>
</dbReference>
<dbReference type="NCBIfam" id="TIGR01143">
    <property type="entry name" value="murF"/>
    <property type="match status" value="1"/>
</dbReference>
<dbReference type="Pfam" id="PF02875">
    <property type="entry name" value="Mur_ligase_C"/>
    <property type="match status" value="1"/>
</dbReference>
<accession>A0A8J3E230</accession>
<comment type="similarity">
    <text evidence="10">Belongs to the MurCDEF family. MurF subfamily.</text>
</comment>
<dbReference type="EMBL" id="BMJQ01000005">
    <property type="protein sequence ID" value="GGF17469.1"/>
    <property type="molecule type" value="Genomic_DNA"/>
</dbReference>
<keyword evidence="5 10" id="KW-0067">ATP-binding</keyword>
<evidence type="ECO:0000256" key="6">
    <source>
        <dbReference type="ARBA" id="ARBA00022960"/>
    </source>
</evidence>
<feature type="binding site" evidence="10">
    <location>
        <begin position="116"/>
        <end position="122"/>
    </location>
    <ligand>
        <name>ATP</name>
        <dbReference type="ChEBI" id="CHEBI:30616"/>
    </ligand>
</feature>
<keyword evidence="7 10" id="KW-0573">Peptidoglycan synthesis</keyword>
<evidence type="ECO:0000313" key="15">
    <source>
        <dbReference type="EMBL" id="GGF17469.1"/>
    </source>
</evidence>
<keyword evidence="9 10" id="KW-0961">Cell wall biogenesis/degradation</keyword>
<dbReference type="InterPro" id="IPR005863">
    <property type="entry name" value="UDP-N-AcMur_synth"/>
</dbReference>
<dbReference type="InterPro" id="IPR036615">
    <property type="entry name" value="Mur_ligase_C_dom_sf"/>
</dbReference>
<evidence type="ECO:0000259" key="12">
    <source>
        <dbReference type="Pfam" id="PF01225"/>
    </source>
</evidence>
<dbReference type="Gene3D" id="3.90.190.20">
    <property type="entry name" value="Mur ligase, C-terminal domain"/>
    <property type="match status" value="1"/>
</dbReference>
<reference evidence="15" key="2">
    <citation type="submission" date="2020-09" db="EMBL/GenBank/DDBJ databases">
        <authorList>
            <person name="Sun Q."/>
            <person name="Zhou Y."/>
        </authorList>
    </citation>
    <scope>NUCLEOTIDE SEQUENCE</scope>
    <source>
        <strain evidence="15">CGMCC 1.15725</strain>
    </source>
</reference>
<evidence type="ECO:0000259" key="14">
    <source>
        <dbReference type="Pfam" id="PF08245"/>
    </source>
</evidence>
<dbReference type="AlphaFoldDB" id="A0A8J3E230"/>
<keyword evidence="3 10" id="KW-0132">Cell division</keyword>
<dbReference type="InterPro" id="IPR035911">
    <property type="entry name" value="MurE/MurF_N"/>
</dbReference>
<keyword evidence="2 10" id="KW-0436">Ligase</keyword>
<evidence type="ECO:0000256" key="2">
    <source>
        <dbReference type="ARBA" id="ARBA00022598"/>
    </source>
</evidence>
<dbReference type="UniPathway" id="UPA00219"/>
<dbReference type="InterPro" id="IPR013221">
    <property type="entry name" value="Mur_ligase_cen"/>
</dbReference>
<evidence type="ECO:0000259" key="13">
    <source>
        <dbReference type="Pfam" id="PF02875"/>
    </source>
</evidence>
<feature type="domain" description="Mur ligase N-terminal catalytic" evidence="12">
    <location>
        <begin position="30"/>
        <end position="99"/>
    </location>
</feature>
<protein>
    <recommendedName>
        <fullName evidence="10 11">UDP-N-acetylmuramoyl-tripeptide--D-alanyl-D-alanine ligase</fullName>
        <ecNumber evidence="10 11">6.3.2.10</ecNumber>
    </recommendedName>
    <alternativeName>
        <fullName evidence="10">D-alanyl-D-alanine-adding enzyme</fullName>
    </alternativeName>
</protein>